<dbReference type="GO" id="GO:0016567">
    <property type="term" value="P:protein ubiquitination"/>
    <property type="evidence" value="ECO:0007669"/>
    <property type="project" value="TreeGrafter"/>
</dbReference>
<dbReference type="Proteomes" id="UP000332933">
    <property type="component" value="Unassembled WGS sequence"/>
</dbReference>
<dbReference type="InterPro" id="IPR001841">
    <property type="entry name" value="Znf_RING"/>
</dbReference>
<dbReference type="SUPFAM" id="SSF64268">
    <property type="entry name" value="PX domain"/>
    <property type="match status" value="1"/>
</dbReference>
<accession>A0A485LMF7</accession>
<comment type="subcellular location">
    <subcellularLocation>
        <location evidence="2">Membrane</location>
        <topology evidence="2">Multi-pass membrane protein</topology>
    </subcellularLocation>
</comment>
<dbReference type="OrthoDB" id="21204at2759"/>
<keyword evidence="5" id="KW-0812">Transmembrane</keyword>
<evidence type="ECO:0000256" key="6">
    <source>
        <dbReference type="ARBA" id="ARBA00022723"/>
    </source>
</evidence>
<dbReference type="GO" id="GO:0006511">
    <property type="term" value="P:ubiquitin-dependent protein catabolic process"/>
    <property type="evidence" value="ECO:0007669"/>
    <property type="project" value="TreeGrafter"/>
</dbReference>
<dbReference type="PANTHER" id="PTHR45977">
    <property type="entry name" value="TARGET OF ERK KINASE MPK-1"/>
    <property type="match status" value="1"/>
</dbReference>
<reference evidence="15 16" key="1">
    <citation type="submission" date="2019-03" db="EMBL/GenBank/DDBJ databases">
        <authorList>
            <person name="Gaulin E."/>
            <person name="Dumas B."/>
        </authorList>
    </citation>
    <scope>NUCLEOTIDE SEQUENCE [LARGE SCALE GENOMIC DNA]</scope>
    <source>
        <strain evidence="15">CBS 568.67</strain>
    </source>
</reference>
<dbReference type="AlphaFoldDB" id="A0A485LMF7"/>
<keyword evidence="11" id="KW-0472">Membrane</keyword>
<comment type="catalytic activity">
    <reaction evidence="1">
        <text>S-ubiquitinyl-[E2 ubiquitin-conjugating enzyme]-L-cysteine + [acceptor protein]-L-lysine = [E2 ubiquitin-conjugating enzyme]-L-cysteine + N(6)-ubiquitinyl-[acceptor protein]-L-lysine.</text>
        <dbReference type="EC" id="2.3.2.27"/>
    </reaction>
</comment>
<evidence type="ECO:0000256" key="7">
    <source>
        <dbReference type="ARBA" id="ARBA00022771"/>
    </source>
</evidence>
<keyword evidence="9" id="KW-0862">Zinc</keyword>
<dbReference type="PANTHER" id="PTHR45977:SF4">
    <property type="entry name" value="RING-TYPE DOMAIN-CONTAINING PROTEIN"/>
    <property type="match status" value="1"/>
</dbReference>
<gene>
    <name evidence="15" type="primary">Aste57867_23302</name>
    <name evidence="14" type="ORF">As57867_023231</name>
    <name evidence="15" type="ORF">ASTE57867_23302</name>
</gene>
<keyword evidence="4" id="KW-0808">Transferase</keyword>
<evidence type="ECO:0000256" key="2">
    <source>
        <dbReference type="ARBA" id="ARBA00004141"/>
    </source>
</evidence>
<name>A0A485LMF7_9STRA</name>
<evidence type="ECO:0000256" key="4">
    <source>
        <dbReference type="ARBA" id="ARBA00022679"/>
    </source>
</evidence>
<dbReference type="InterPro" id="IPR036871">
    <property type="entry name" value="PX_dom_sf"/>
</dbReference>
<dbReference type="GO" id="GO:0008270">
    <property type="term" value="F:zinc ion binding"/>
    <property type="evidence" value="ECO:0007669"/>
    <property type="project" value="UniProtKB-KW"/>
</dbReference>
<sequence>MAILAPTLLEILPADATRKFIEKTSPPGNECNVSRWRTRGSVASVGVARGSATGWDPSTFMPRCHNMSTFKRPHRTSLLRGMLAPLCCSCCQNESIFLARFSPIFMGFARNIAKFFELKTAGRIFVCENNEAMFIRSEKPVHPTHLPMLLKPSVEGLPPVTIASSTHVTKFDVNRWGQTAPISTYIFTVCSPATKTWWVVRKRFSECYAMRHQLVGKDSKAVAALVARHLSGLKFPRRKIQGDNDEIKAERSVGLKAFIGALALLRLDCMALPLTAPSSGALAVANDLYALLTTFLDVPALQVQEEVRYLVTTTAPSSAARMRHSTFGCEADCGLECPICLDDVDTDDVLQLQCGHTFHRSCVGDWTRHHYTCPLCRQMSMDETYVVDCAVHAILAPSATEDFLQRLRRCQAFANDVRCSTRVVEPETRIDRPAVVDNVCSVCLDGVGDAASTLQLQCGHTFHTPCIFGWLITHSSCPVCRATECHGYLPS</sequence>
<protein>
    <recommendedName>
        <fullName evidence="3">RING-type E3 ubiquitin transferase</fullName>
        <ecNumber evidence="3">2.3.2.27</ecNumber>
    </recommendedName>
</protein>
<dbReference type="EC" id="2.3.2.27" evidence="3"/>
<dbReference type="PROSITE" id="PS50089">
    <property type="entry name" value="ZF_RING_2"/>
    <property type="match status" value="2"/>
</dbReference>
<evidence type="ECO:0000256" key="8">
    <source>
        <dbReference type="ARBA" id="ARBA00022786"/>
    </source>
</evidence>
<evidence type="ECO:0000313" key="16">
    <source>
        <dbReference type="Proteomes" id="UP000332933"/>
    </source>
</evidence>
<evidence type="ECO:0000256" key="1">
    <source>
        <dbReference type="ARBA" id="ARBA00000900"/>
    </source>
</evidence>
<dbReference type="SMART" id="SM00184">
    <property type="entry name" value="RING"/>
    <property type="match status" value="2"/>
</dbReference>
<dbReference type="SUPFAM" id="SSF57850">
    <property type="entry name" value="RING/U-box"/>
    <property type="match status" value="2"/>
</dbReference>
<evidence type="ECO:0000256" key="3">
    <source>
        <dbReference type="ARBA" id="ARBA00012483"/>
    </source>
</evidence>
<feature type="domain" description="RING-type" evidence="13">
    <location>
        <begin position="440"/>
        <end position="481"/>
    </location>
</feature>
<keyword evidence="6" id="KW-0479">Metal-binding</keyword>
<evidence type="ECO:0000256" key="9">
    <source>
        <dbReference type="ARBA" id="ARBA00022833"/>
    </source>
</evidence>
<evidence type="ECO:0000259" key="13">
    <source>
        <dbReference type="PROSITE" id="PS50089"/>
    </source>
</evidence>
<dbReference type="GO" id="GO:0016020">
    <property type="term" value="C:membrane"/>
    <property type="evidence" value="ECO:0007669"/>
    <property type="project" value="UniProtKB-SubCell"/>
</dbReference>
<proteinExistence type="predicted"/>
<organism evidence="15 16">
    <name type="scientific">Aphanomyces stellatus</name>
    <dbReference type="NCBI Taxonomy" id="120398"/>
    <lineage>
        <taxon>Eukaryota</taxon>
        <taxon>Sar</taxon>
        <taxon>Stramenopiles</taxon>
        <taxon>Oomycota</taxon>
        <taxon>Saprolegniomycetes</taxon>
        <taxon>Saprolegniales</taxon>
        <taxon>Verrucalvaceae</taxon>
        <taxon>Aphanomyces</taxon>
    </lineage>
</organism>
<reference evidence="14" key="2">
    <citation type="submission" date="2019-06" db="EMBL/GenBank/DDBJ databases">
        <title>Genomics analysis of Aphanomyces spp. identifies a new class of oomycete effector associated with host adaptation.</title>
        <authorList>
            <person name="Gaulin E."/>
        </authorList>
    </citation>
    <scope>NUCLEOTIDE SEQUENCE</scope>
    <source>
        <strain evidence="14">CBS 578.67</strain>
    </source>
</reference>
<dbReference type="EMBL" id="CAADRA010007272">
    <property type="protein sequence ID" value="VFT99947.1"/>
    <property type="molecule type" value="Genomic_DNA"/>
</dbReference>
<feature type="domain" description="RING-type" evidence="13">
    <location>
        <begin position="337"/>
        <end position="377"/>
    </location>
</feature>
<dbReference type="GO" id="GO:0035091">
    <property type="term" value="F:phosphatidylinositol binding"/>
    <property type="evidence" value="ECO:0007669"/>
    <property type="project" value="InterPro"/>
</dbReference>
<keyword evidence="8" id="KW-0833">Ubl conjugation pathway</keyword>
<dbReference type="InterPro" id="IPR013083">
    <property type="entry name" value="Znf_RING/FYVE/PHD"/>
</dbReference>
<evidence type="ECO:0000256" key="10">
    <source>
        <dbReference type="ARBA" id="ARBA00022989"/>
    </source>
</evidence>
<dbReference type="EMBL" id="VJMH01007246">
    <property type="protein sequence ID" value="KAF0684787.1"/>
    <property type="molecule type" value="Genomic_DNA"/>
</dbReference>
<keyword evidence="10" id="KW-1133">Transmembrane helix</keyword>
<dbReference type="Gene3D" id="3.30.1520.10">
    <property type="entry name" value="Phox-like domain"/>
    <property type="match status" value="1"/>
</dbReference>
<evidence type="ECO:0000256" key="5">
    <source>
        <dbReference type="ARBA" id="ARBA00022692"/>
    </source>
</evidence>
<evidence type="ECO:0000313" key="14">
    <source>
        <dbReference type="EMBL" id="KAF0684787.1"/>
    </source>
</evidence>
<keyword evidence="16" id="KW-1185">Reference proteome</keyword>
<evidence type="ECO:0000256" key="12">
    <source>
        <dbReference type="PROSITE-ProRule" id="PRU00175"/>
    </source>
</evidence>
<dbReference type="GO" id="GO:0061630">
    <property type="term" value="F:ubiquitin protein ligase activity"/>
    <property type="evidence" value="ECO:0007669"/>
    <property type="project" value="UniProtKB-EC"/>
</dbReference>
<dbReference type="Pfam" id="PF13639">
    <property type="entry name" value="zf-RING_2"/>
    <property type="match status" value="2"/>
</dbReference>
<evidence type="ECO:0000313" key="15">
    <source>
        <dbReference type="EMBL" id="VFT99947.1"/>
    </source>
</evidence>
<keyword evidence="7 12" id="KW-0863">Zinc-finger</keyword>
<dbReference type="Gene3D" id="3.30.40.10">
    <property type="entry name" value="Zinc/RING finger domain, C3HC4 (zinc finger)"/>
    <property type="match status" value="2"/>
</dbReference>
<evidence type="ECO:0000256" key="11">
    <source>
        <dbReference type="ARBA" id="ARBA00023136"/>
    </source>
</evidence>